<reference evidence="3" key="1">
    <citation type="journal article" date="2020" name="Stud. Mycol.">
        <title>101 Dothideomycetes genomes: a test case for predicting lifestyles and emergence of pathogens.</title>
        <authorList>
            <person name="Haridas S."/>
            <person name="Albert R."/>
            <person name="Binder M."/>
            <person name="Bloem J."/>
            <person name="Labutti K."/>
            <person name="Salamov A."/>
            <person name="Andreopoulos B."/>
            <person name="Baker S."/>
            <person name="Barry K."/>
            <person name="Bills G."/>
            <person name="Bluhm B."/>
            <person name="Cannon C."/>
            <person name="Castanera R."/>
            <person name="Culley D."/>
            <person name="Daum C."/>
            <person name="Ezra D."/>
            <person name="Gonzalez J."/>
            <person name="Henrissat B."/>
            <person name="Kuo A."/>
            <person name="Liang C."/>
            <person name="Lipzen A."/>
            <person name="Lutzoni F."/>
            <person name="Magnuson J."/>
            <person name="Mondo S."/>
            <person name="Nolan M."/>
            <person name="Ohm R."/>
            <person name="Pangilinan J."/>
            <person name="Park H.-J."/>
            <person name="Ramirez L."/>
            <person name="Alfaro M."/>
            <person name="Sun H."/>
            <person name="Tritt A."/>
            <person name="Yoshinaga Y."/>
            <person name="Zwiers L.-H."/>
            <person name="Turgeon B."/>
            <person name="Goodwin S."/>
            <person name="Spatafora J."/>
            <person name="Crous P."/>
            <person name="Grigoriev I."/>
        </authorList>
    </citation>
    <scope>NUCLEOTIDE SEQUENCE</scope>
    <source>
        <strain evidence="3">CBS 473.64</strain>
    </source>
</reference>
<gene>
    <name evidence="3" type="ORF">P280DRAFT_475263</name>
</gene>
<evidence type="ECO:0000313" key="4">
    <source>
        <dbReference type="Proteomes" id="UP000799753"/>
    </source>
</evidence>
<feature type="region of interest" description="Disordered" evidence="2">
    <location>
        <begin position="52"/>
        <end position="78"/>
    </location>
</feature>
<evidence type="ECO:0000256" key="2">
    <source>
        <dbReference type="SAM" id="MobiDB-lite"/>
    </source>
</evidence>
<evidence type="ECO:0000313" key="3">
    <source>
        <dbReference type="EMBL" id="KAF2646360.1"/>
    </source>
</evidence>
<organism evidence="3 4">
    <name type="scientific">Massarina eburnea CBS 473.64</name>
    <dbReference type="NCBI Taxonomy" id="1395130"/>
    <lineage>
        <taxon>Eukaryota</taxon>
        <taxon>Fungi</taxon>
        <taxon>Dikarya</taxon>
        <taxon>Ascomycota</taxon>
        <taxon>Pezizomycotina</taxon>
        <taxon>Dothideomycetes</taxon>
        <taxon>Pleosporomycetidae</taxon>
        <taxon>Pleosporales</taxon>
        <taxon>Massarineae</taxon>
        <taxon>Massarinaceae</taxon>
        <taxon>Massarina</taxon>
    </lineage>
</organism>
<sequence>MAKKPTAMPVADDESVQNLSEPKRPGTSGTELLLTTNRRTASAQYLAAQRAETAYKAKKRSEGARSHRTEAKDHFKQSTHHFKEGWKSCFMMVKAVPWMVKDWRAKRQTENEKKAVERYMEKKKKIEERIAEQEAKETGEAAAA</sequence>
<feature type="compositionally biased region" description="Basic and acidic residues" evidence="2">
    <location>
        <begin position="60"/>
        <end position="78"/>
    </location>
</feature>
<feature type="coiled-coil region" evidence="1">
    <location>
        <begin position="109"/>
        <end position="136"/>
    </location>
</feature>
<keyword evidence="4" id="KW-1185">Reference proteome</keyword>
<protein>
    <submittedName>
        <fullName evidence="3">Uncharacterized protein</fullName>
    </submittedName>
</protein>
<dbReference type="OrthoDB" id="4771937at2759"/>
<accession>A0A6A6SFM8</accession>
<proteinExistence type="predicted"/>
<name>A0A6A6SFM8_9PLEO</name>
<dbReference type="EMBL" id="MU006776">
    <property type="protein sequence ID" value="KAF2646360.1"/>
    <property type="molecule type" value="Genomic_DNA"/>
</dbReference>
<dbReference type="AlphaFoldDB" id="A0A6A6SFM8"/>
<evidence type="ECO:0000256" key="1">
    <source>
        <dbReference type="SAM" id="Coils"/>
    </source>
</evidence>
<keyword evidence="1" id="KW-0175">Coiled coil</keyword>
<dbReference type="Proteomes" id="UP000799753">
    <property type="component" value="Unassembled WGS sequence"/>
</dbReference>
<feature type="region of interest" description="Disordered" evidence="2">
    <location>
        <begin position="1"/>
        <end position="32"/>
    </location>
</feature>